<dbReference type="GO" id="GO:0019698">
    <property type="term" value="P:D-galacturonate catabolic process"/>
    <property type="evidence" value="ECO:0007669"/>
    <property type="project" value="TreeGrafter"/>
</dbReference>
<keyword evidence="4" id="KW-0378">Hydrolase</keyword>
<evidence type="ECO:0000259" key="3">
    <source>
        <dbReference type="SMART" id="SM00858"/>
    </source>
</evidence>
<gene>
    <name evidence="4" type="ORF">SAMN05192540_3745</name>
</gene>
<dbReference type="InterPro" id="IPR007392">
    <property type="entry name" value="GD_AH_second"/>
</dbReference>
<dbReference type="InterPro" id="IPR013974">
    <property type="entry name" value="SAF"/>
</dbReference>
<dbReference type="Pfam" id="PF20629">
    <property type="entry name" value="GD_AH_C"/>
    <property type="match status" value="1"/>
</dbReference>
<dbReference type="PANTHER" id="PTHR30536">
    <property type="entry name" value="ALTRONATE/GALACTARATE DEHYDRATASE"/>
    <property type="match status" value="1"/>
</dbReference>
<comment type="similarity">
    <text evidence="1">Belongs to the UxaA family.</text>
</comment>
<proteinExistence type="inferred from homology"/>
<organism evidence="4 5">
    <name type="scientific">Maribacter dokdonensis</name>
    <dbReference type="NCBI Taxonomy" id="320912"/>
    <lineage>
        <taxon>Bacteria</taxon>
        <taxon>Pseudomonadati</taxon>
        <taxon>Bacteroidota</taxon>
        <taxon>Flavobacteriia</taxon>
        <taxon>Flavobacteriales</taxon>
        <taxon>Flavobacteriaceae</taxon>
        <taxon>Maribacter</taxon>
    </lineage>
</organism>
<dbReference type="AlphaFoldDB" id="A0A1H4UD56"/>
<dbReference type="InterPro" id="IPR044144">
    <property type="entry name" value="SAF_UxaA/GarD"/>
</dbReference>
<dbReference type="SMART" id="SM00858">
    <property type="entry name" value="SAF"/>
    <property type="match status" value="1"/>
</dbReference>
<evidence type="ECO:0000313" key="4">
    <source>
        <dbReference type="EMBL" id="SEC66231.1"/>
    </source>
</evidence>
<dbReference type="Pfam" id="PF04295">
    <property type="entry name" value="GD_AH_second"/>
    <property type="match status" value="1"/>
</dbReference>
<dbReference type="PANTHER" id="PTHR30536:SF5">
    <property type="entry name" value="ALTRONATE DEHYDRATASE"/>
    <property type="match status" value="1"/>
</dbReference>
<dbReference type="Gene3D" id="2.30.130.110">
    <property type="match status" value="1"/>
</dbReference>
<dbReference type="GO" id="GO:0016787">
    <property type="term" value="F:hydrolase activity"/>
    <property type="evidence" value="ECO:0007669"/>
    <property type="project" value="UniProtKB-KW"/>
</dbReference>
<dbReference type="Proteomes" id="UP000183038">
    <property type="component" value="Unassembled WGS sequence"/>
</dbReference>
<sequence>MGSISQTLVNEFMDNRFLHIHPKDNILVALQDIPEGTDIHHDDITIPIPKKVKAKHKFALSPIKKDALVYMYGSIVGKALVPIQIGEAITTENLVHAAANYQVEGQQWNFTPPNIDAFKDRTFKGYHRKNGSVGTANYWLVIPLVFCENRNVEVLKTALLKPLGYKTSAADIISTETLVKQYKNQATSEELLKSNILKPEIPNTDEQVFPNVDGIKFLTHDGGCGGIRQDSDTLCNLLAGYITNPNVAGATVLSLGCQNAQIPILEDAINKRDAQFSKPLVILEQQQSKSEQHFIEDAVKQTFLGLIEANKIKRAPAPLNKLTLGLECGGSDGFSGISANPALGHVSDMLVALGASTVLAEFPELNGVEQELLNRCESKENAKKFAGLMQTYAKRAEEVGSGFENNPSPGNIKDGLITDAMKSAGAAKKGGTSTITDVLDYTEPVTKKGLNLLCTPGNDVESTTGLAGSGCTIICFTTGLGTPTGNPIAPTIKIASNTQLSERMADIIDFNTGGIIEATATIESKGEELLEYIIAVASGEKIPNAVRLGQDDFIPWKRGISL</sequence>
<evidence type="ECO:0000256" key="2">
    <source>
        <dbReference type="ARBA" id="ARBA00023239"/>
    </source>
</evidence>
<reference evidence="4 5" key="1">
    <citation type="submission" date="2016-10" db="EMBL/GenBank/DDBJ databases">
        <authorList>
            <person name="de Groot N.N."/>
        </authorList>
    </citation>
    <scope>NUCLEOTIDE SEQUENCE [LARGE SCALE GENOMIC DNA]</scope>
    <source>
        <strain evidence="4 5">MAR_2009_71</strain>
    </source>
</reference>
<feature type="domain" description="SAF" evidence="3">
    <location>
        <begin position="24"/>
        <end position="95"/>
    </location>
</feature>
<dbReference type="InterPro" id="IPR048332">
    <property type="entry name" value="GD_AH_C"/>
</dbReference>
<evidence type="ECO:0000256" key="1">
    <source>
        <dbReference type="ARBA" id="ARBA00010986"/>
    </source>
</evidence>
<dbReference type="EMBL" id="FNTB01000001">
    <property type="protein sequence ID" value="SEC66231.1"/>
    <property type="molecule type" value="Genomic_DNA"/>
</dbReference>
<name>A0A1H4UD56_9FLAO</name>
<protein>
    <submittedName>
        <fullName evidence="4">Altronate hydrolase</fullName>
    </submittedName>
</protein>
<dbReference type="Pfam" id="PF08666">
    <property type="entry name" value="SAF"/>
    <property type="match status" value="1"/>
</dbReference>
<dbReference type="GO" id="GO:0016829">
    <property type="term" value="F:lyase activity"/>
    <property type="evidence" value="ECO:0007669"/>
    <property type="project" value="UniProtKB-KW"/>
</dbReference>
<keyword evidence="2" id="KW-0456">Lyase</keyword>
<dbReference type="CDD" id="cd11613">
    <property type="entry name" value="SAF_AH_GD"/>
    <property type="match status" value="1"/>
</dbReference>
<evidence type="ECO:0000313" key="5">
    <source>
        <dbReference type="Proteomes" id="UP000183038"/>
    </source>
</evidence>
<accession>A0A1H4UD56</accession>
<dbReference type="InterPro" id="IPR052172">
    <property type="entry name" value="UxaA_altronate/galactarate_dh"/>
</dbReference>